<dbReference type="SUPFAM" id="SSF51126">
    <property type="entry name" value="Pectin lyase-like"/>
    <property type="match status" value="1"/>
</dbReference>
<dbReference type="Pfam" id="PF03797">
    <property type="entry name" value="Autotransporter"/>
    <property type="match status" value="1"/>
</dbReference>
<dbReference type="PRINTS" id="PR01484">
    <property type="entry name" value="PRTACTNFAMLY"/>
</dbReference>
<feature type="domain" description="Autotransporter" evidence="3">
    <location>
        <begin position="483"/>
        <end position="752"/>
    </location>
</feature>
<dbReference type="InterPro" id="IPR006626">
    <property type="entry name" value="PbH1"/>
</dbReference>
<organism evidence="4 5">
    <name type="scientific">Pandoraea morbifera</name>
    <dbReference type="NCBI Taxonomy" id="2508300"/>
    <lineage>
        <taxon>Bacteria</taxon>
        <taxon>Pseudomonadati</taxon>
        <taxon>Pseudomonadota</taxon>
        <taxon>Betaproteobacteria</taxon>
        <taxon>Burkholderiales</taxon>
        <taxon>Burkholderiaceae</taxon>
        <taxon>Pandoraea</taxon>
    </lineage>
</organism>
<dbReference type="PROSITE" id="PS51257">
    <property type="entry name" value="PROKAR_LIPOPROTEIN"/>
    <property type="match status" value="1"/>
</dbReference>
<evidence type="ECO:0000313" key="4">
    <source>
        <dbReference type="EMBL" id="VVE20375.1"/>
    </source>
</evidence>
<dbReference type="AlphaFoldDB" id="A0A5E4WB92"/>
<dbReference type="InterPro" id="IPR006315">
    <property type="entry name" value="OM_autotransptr_brl_dom"/>
</dbReference>
<dbReference type="SMART" id="SM00869">
    <property type="entry name" value="Autotransporter"/>
    <property type="match status" value="1"/>
</dbReference>
<dbReference type="PROSITE" id="PS51208">
    <property type="entry name" value="AUTOTRANSPORTER"/>
    <property type="match status" value="1"/>
</dbReference>
<dbReference type="Gene3D" id="2.160.20.20">
    <property type="match status" value="1"/>
</dbReference>
<reference evidence="4 5" key="1">
    <citation type="submission" date="2019-08" db="EMBL/GenBank/DDBJ databases">
        <authorList>
            <person name="Peeters C."/>
        </authorList>
    </citation>
    <scope>NUCLEOTIDE SEQUENCE [LARGE SCALE GENOMIC DNA]</scope>
    <source>
        <strain evidence="4 5">LMG 31116</strain>
    </source>
</reference>
<dbReference type="InterPro" id="IPR004899">
    <property type="entry name" value="Pertactin_central"/>
</dbReference>
<dbReference type="InterPro" id="IPR003991">
    <property type="entry name" value="Pertactin_virulence_factor"/>
</dbReference>
<evidence type="ECO:0000256" key="2">
    <source>
        <dbReference type="SAM" id="SignalP"/>
    </source>
</evidence>
<dbReference type="SMART" id="SM00710">
    <property type="entry name" value="PbH1"/>
    <property type="match status" value="4"/>
</dbReference>
<keyword evidence="5" id="KW-1185">Reference proteome</keyword>
<sequence>MKTPMPWTPSRHQVAGAVAVLAACLAAQAHAGVVDNTTATVAAPGDPNEDWSVLNRGILTVEPGAATNFISATTEANVILNGATVATSTSTNPGVRLLNSTATITNSSISSTGGSGLSLGAQGGDTTPPVATVSNSTISGFAFGAQVSSLGVLTLNNTAVSAGSGLVAGFNAGVINFDSTVVMNGGSSTGLNGFWVSTGVGGSTSSTTLNGVNIVGTGGSGIVIQPQLGQTANRTATLDIGGGTTISGSDGNLIKASGEITSAVTVDNSQLTGNVTGDGTAIVNLTLRNNASITGNLVNLTSLAVNSGARWAMAGNNTVPTVTMNGGTIDISGTAAGTGTFHTLTVGALSGSGDFRMNTNIATHSGDLLAVTGNATGSYQLHIANSGAEPSDLTPLTVVTTGGGGAAFSLVGGAVDAGVYRYDLRQDGNNWVLATDPHDPGDPGGPDLTPGAQTVIGLSGVAPVVWGAEQAILRSRLGDIRIADQGNSGVWVRTYGKRFHGTPVSGVDYRLTQYGVMGGIDGVVGHAWGGTWLVGALLGTGHGTLKLDGGSTGGVNSYTAGLYGTWLGAQGYYFETVLRYNHFSNDANVIMDDGTGAHGSFGENSIGMTAEFGRHLTFANGWFVEPYVHLALLRVGGDDFTLTNGMQSSTSHTGSVQARVGAAFGKTVALAGGGIIQPYLKVALVQEFVKSNQIAVNGITFNNDLSGTRFEFGAGVAGQVRKNLQIYSEVESSVGHRLDQPWGVQLGLRYTF</sequence>
<dbReference type="PANTHER" id="PTHR35037">
    <property type="entry name" value="C-TERMINAL REGION OF AIDA-LIKE PROTEIN"/>
    <property type="match status" value="1"/>
</dbReference>
<protein>
    <submittedName>
        <fullName evidence="4">Putative autotransporter</fullName>
    </submittedName>
</protein>
<dbReference type="RefSeq" id="WP_150567444.1">
    <property type="nucleotide sequence ID" value="NZ_CABPSD010000008.1"/>
</dbReference>
<dbReference type="InterPro" id="IPR005546">
    <property type="entry name" value="Autotransporte_beta"/>
</dbReference>
<dbReference type="InterPro" id="IPR011050">
    <property type="entry name" value="Pectin_lyase_fold/virulence"/>
</dbReference>
<dbReference type="NCBIfam" id="TIGR01414">
    <property type="entry name" value="autotrans_barl"/>
    <property type="match status" value="1"/>
</dbReference>
<name>A0A5E4WB92_9BURK</name>
<proteinExistence type="predicted"/>
<dbReference type="CDD" id="cd01343">
    <property type="entry name" value="PL1_Passenger_AT"/>
    <property type="match status" value="1"/>
</dbReference>
<dbReference type="SUPFAM" id="SSF103515">
    <property type="entry name" value="Autotransporter"/>
    <property type="match status" value="1"/>
</dbReference>
<feature type="chain" id="PRO_5022784170" evidence="2">
    <location>
        <begin position="32"/>
        <end position="752"/>
    </location>
</feature>
<dbReference type="InterPro" id="IPR036709">
    <property type="entry name" value="Autotransporte_beta_dom_sf"/>
</dbReference>
<dbReference type="Proteomes" id="UP000368474">
    <property type="component" value="Unassembled WGS sequence"/>
</dbReference>
<accession>A0A5E4WB92</accession>
<dbReference type="PANTHER" id="PTHR35037:SF7">
    <property type="entry name" value="AUTOTRANSPORTER"/>
    <property type="match status" value="1"/>
</dbReference>
<dbReference type="Gene3D" id="2.40.128.130">
    <property type="entry name" value="Autotransporter beta-domain"/>
    <property type="match status" value="1"/>
</dbReference>
<feature type="signal peptide" evidence="2">
    <location>
        <begin position="1"/>
        <end position="31"/>
    </location>
</feature>
<dbReference type="InterPro" id="IPR012332">
    <property type="entry name" value="Autotransporter_pectin_lyase_C"/>
</dbReference>
<gene>
    <name evidence="4" type="ORF">PMO31116_03075</name>
</gene>
<dbReference type="GO" id="GO:0019867">
    <property type="term" value="C:outer membrane"/>
    <property type="evidence" value="ECO:0007669"/>
    <property type="project" value="InterPro"/>
</dbReference>
<dbReference type="Pfam" id="PF03212">
    <property type="entry name" value="Pertactin"/>
    <property type="match status" value="1"/>
</dbReference>
<dbReference type="EMBL" id="CABPSD010000008">
    <property type="protein sequence ID" value="VVE20375.1"/>
    <property type="molecule type" value="Genomic_DNA"/>
</dbReference>
<evidence type="ECO:0000313" key="5">
    <source>
        <dbReference type="Proteomes" id="UP000368474"/>
    </source>
</evidence>
<dbReference type="InterPro" id="IPR051551">
    <property type="entry name" value="Autotransporter_adhesion"/>
</dbReference>
<evidence type="ECO:0000259" key="3">
    <source>
        <dbReference type="PROSITE" id="PS51208"/>
    </source>
</evidence>
<evidence type="ECO:0000256" key="1">
    <source>
        <dbReference type="ARBA" id="ARBA00022729"/>
    </source>
</evidence>
<keyword evidence="1 2" id="KW-0732">Signal</keyword>